<gene>
    <name evidence="2" type="ORF">JCR33_11730</name>
</gene>
<reference evidence="2" key="1">
    <citation type="submission" date="2020-12" db="EMBL/GenBank/DDBJ databases">
        <title>Bacterial taxonomy.</title>
        <authorList>
            <person name="Pan X."/>
        </authorList>
    </citation>
    <scope>NUCLEOTIDE SEQUENCE</scope>
    <source>
        <strain evidence="2">B2012</strain>
    </source>
</reference>
<dbReference type="RefSeq" id="WP_198882267.1">
    <property type="nucleotide sequence ID" value="NZ_JAEKJA010000008.1"/>
</dbReference>
<dbReference type="InterPro" id="IPR029062">
    <property type="entry name" value="Class_I_gatase-like"/>
</dbReference>
<proteinExistence type="predicted"/>
<protein>
    <submittedName>
        <fullName evidence="2">Cytoplasmic protein</fullName>
    </submittedName>
</protein>
<dbReference type="AlphaFoldDB" id="A0A934MGX7"/>
<dbReference type="Proteomes" id="UP000609531">
    <property type="component" value="Unassembled WGS sequence"/>
</dbReference>
<dbReference type="EMBL" id="JAEKJA010000008">
    <property type="protein sequence ID" value="MBJ3776365.1"/>
    <property type="molecule type" value="Genomic_DNA"/>
</dbReference>
<name>A0A934MGX7_9HYPH</name>
<organism evidence="2 3">
    <name type="scientific">Acuticoccus mangrovi</name>
    <dbReference type="NCBI Taxonomy" id="2796142"/>
    <lineage>
        <taxon>Bacteria</taxon>
        <taxon>Pseudomonadati</taxon>
        <taxon>Pseudomonadota</taxon>
        <taxon>Alphaproteobacteria</taxon>
        <taxon>Hyphomicrobiales</taxon>
        <taxon>Amorphaceae</taxon>
        <taxon>Acuticoccus</taxon>
    </lineage>
</organism>
<evidence type="ECO:0000313" key="3">
    <source>
        <dbReference type="Proteomes" id="UP000609531"/>
    </source>
</evidence>
<keyword evidence="3" id="KW-1185">Reference proteome</keyword>
<dbReference type="PANTHER" id="PTHR37947">
    <property type="entry name" value="BLL2462 PROTEIN"/>
    <property type="match status" value="1"/>
</dbReference>
<dbReference type="InterPro" id="IPR010768">
    <property type="entry name" value="GATase1-like"/>
</dbReference>
<dbReference type="Gene3D" id="3.40.50.880">
    <property type="match status" value="1"/>
</dbReference>
<accession>A0A934MGX7</accession>
<comment type="caution">
    <text evidence="2">The sequence shown here is derived from an EMBL/GenBank/DDBJ whole genome shotgun (WGS) entry which is preliminary data.</text>
</comment>
<dbReference type="Pfam" id="PF07090">
    <property type="entry name" value="GATase1_like"/>
    <property type="match status" value="1"/>
</dbReference>
<dbReference type="SUPFAM" id="SSF52317">
    <property type="entry name" value="Class I glutamine amidotransferase-like"/>
    <property type="match status" value="1"/>
</dbReference>
<feature type="domain" description="Putative glutamine amidotransferase" evidence="1">
    <location>
        <begin position="6"/>
        <end position="248"/>
    </location>
</feature>
<dbReference type="PANTHER" id="PTHR37947:SF1">
    <property type="entry name" value="BLL2462 PROTEIN"/>
    <property type="match status" value="1"/>
</dbReference>
<evidence type="ECO:0000259" key="1">
    <source>
        <dbReference type="Pfam" id="PF07090"/>
    </source>
</evidence>
<evidence type="ECO:0000313" key="2">
    <source>
        <dbReference type="EMBL" id="MBJ3776365.1"/>
    </source>
</evidence>
<sequence>MSAQIKVLIVGETWLTTATHTKGFDSFVTSSYGEGYSFLKRALEEGGYSVEVMPNETAALTFPDNLEALKAYDVVVLSDIGANTLLLTPTTWKQSKKTTNRLQLIRDYVEGGGGLVMIGGYLTFTGIEAKGFWKDTPVEASLPVRLMATDDRSEHPEGVSATVVKADHPLLAGVEGAWPAMLGYNRVSLAEGAELVATVGEDPLLAATTCGAGRTVAFMSDCSPHWLPPEFLSWAGYAPLFCNICGWAAGRA</sequence>